<dbReference type="SUPFAM" id="SSF52096">
    <property type="entry name" value="ClpP/crotonase"/>
    <property type="match status" value="1"/>
</dbReference>
<comment type="caution">
    <text evidence="1">The sequence shown here is derived from an EMBL/GenBank/DDBJ whole genome shotgun (WGS) entry which is preliminary data.</text>
</comment>
<dbReference type="RefSeq" id="WP_065288076.1">
    <property type="nucleotide sequence ID" value="NZ_LFOE01000011.1"/>
</dbReference>
<dbReference type="InterPro" id="IPR001753">
    <property type="entry name" value="Enoyl-CoA_hydra/iso"/>
</dbReference>
<gene>
    <name evidence="1" type="ORF">ACT18_10065</name>
</gene>
<protein>
    <recommendedName>
        <fullName evidence="3">Enoyl-CoA hydratase</fullName>
    </recommendedName>
</protein>
<evidence type="ECO:0000313" key="2">
    <source>
        <dbReference type="Proteomes" id="UP000092668"/>
    </source>
</evidence>
<dbReference type="InterPro" id="IPR029045">
    <property type="entry name" value="ClpP/crotonase-like_dom_sf"/>
</dbReference>
<dbReference type="AlphaFoldDB" id="A0A1B8SGK5"/>
<proteinExistence type="predicted"/>
<dbReference type="Gene3D" id="3.90.226.10">
    <property type="entry name" value="2-enoyl-CoA Hydratase, Chain A, domain 1"/>
    <property type="match status" value="1"/>
</dbReference>
<reference evidence="1 2" key="1">
    <citation type="submission" date="2015-06" db="EMBL/GenBank/DDBJ databases">
        <title>Genome sequence of Mycobacterium kumamotonense strain Roo.</title>
        <authorList>
            <person name="Greninger A.L."/>
            <person name="Cunningham G."/>
            <person name="Miller S."/>
        </authorList>
    </citation>
    <scope>NUCLEOTIDE SEQUENCE [LARGE SCALE GENOMIC DNA]</scope>
    <source>
        <strain evidence="1 2">Roo</strain>
    </source>
</reference>
<organism evidence="1 2">
    <name type="scientific">Mycolicibacter kumamotonensis</name>
    <dbReference type="NCBI Taxonomy" id="354243"/>
    <lineage>
        <taxon>Bacteria</taxon>
        <taxon>Bacillati</taxon>
        <taxon>Actinomycetota</taxon>
        <taxon>Actinomycetes</taxon>
        <taxon>Mycobacteriales</taxon>
        <taxon>Mycobacteriaceae</taxon>
        <taxon>Mycolicibacter</taxon>
    </lineage>
</organism>
<evidence type="ECO:0008006" key="3">
    <source>
        <dbReference type="Google" id="ProtNLM"/>
    </source>
</evidence>
<keyword evidence="2" id="KW-1185">Reference proteome</keyword>
<dbReference type="GO" id="GO:0003824">
    <property type="term" value="F:catalytic activity"/>
    <property type="evidence" value="ECO:0007669"/>
    <property type="project" value="UniProtKB-ARBA"/>
</dbReference>
<dbReference type="EMBL" id="LFOE01000011">
    <property type="protein sequence ID" value="OBY31848.1"/>
    <property type="molecule type" value="Genomic_DNA"/>
</dbReference>
<sequence>MGSPNIAAARGHAYGAGRLLALVCDFRIFSRHARAAVAEQACCLASAEFGTLYGKKRGD</sequence>
<evidence type="ECO:0000313" key="1">
    <source>
        <dbReference type="EMBL" id="OBY31848.1"/>
    </source>
</evidence>
<name>A0A1B8SGK5_9MYCO</name>
<accession>A0A1B8SGK5</accession>
<dbReference type="Pfam" id="PF00378">
    <property type="entry name" value="ECH_1"/>
    <property type="match status" value="1"/>
</dbReference>
<dbReference type="Proteomes" id="UP000092668">
    <property type="component" value="Unassembled WGS sequence"/>
</dbReference>